<evidence type="ECO:0000256" key="1">
    <source>
        <dbReference type="SAM" id="Coils"/>
    </source>
</evidence>
<dbReference type="Proteomes" id="UP000800097">
    <property type="component" value="Unassembled WGS sequence"/>
</dbReference>
<gene>
    <name evidence="2" type="ORF">EI97DRAFT_441709</name>
</gene>
<keyword evidence="1" id="KW-0175">Coiled coil</keyword>
<dbReference type="SUPFAM" id="SSF46579">
    <property type="entry name" value="Prefoldin"/>
    <property type="match status" value="1"/>
</dbReference>
<dbReference type="GeneID" id="54552887"/>
<sequence length="216" mass="24380">MPLVRSLSVNFGQPVTKDTAGNATKENNFKTTMEDVTDLIKTQLIRPYEKEIDDLKEENRSLSNRVAVLERLCSARAPEVQEIRLAHEEMEKLKDRCTALNNSNIDLAEQINALKKENASLKGDSVIGTSAWFKGKLEAVEGVMHEMKREFALHVSGREGKIKILENELKEEKQRNERRAEGLRKVKEILTDMASLGNCVEGIFTPEQLPAICSEK</sequence>
<evidence type="ECO:0000313" key="2">
    <source>
        <dbReference type="EMBL" id="KAF2277693.1"/>
    </source>
</evidence>
<organism evidence="2 3">
    <name type="scientific">Westerdykella ornata</name>
    <dbReference type="NCBI Taxonomy" id="318751"/>
    <lineage>
        <taxon>Eukaryota</taxon>
        <taxon>Fungi</taxon>
        <taxon>Dikarya</taxon>
        <taxon>Ascomycota</taxon>
        <taxon>Pezizomycotina</taxon>
        <taxon>Dothideomycetes</taxon>
        <taxon>Pleosporomycetidae</taxon>
        <taxon>Pleosporales</taxon>
        <taxon>Sporormiaceae</taxon>
        <taxon>Westerdykella</taxon>
    </lineage>
</organism>
<dbReference type="EMBL" id="ML986490">
    <property type="protein sequence ID" value="KAF2277693.1"/>
    <property type="molecule type" value="Genomic_DNA"/>
</dbReference>
<evidence type="ECO:0000313" key="3">
    <source>
        <dbReference type="Proteomes" id="UP000800097"/>
    </source>
</evidence>
<feature type="coiled-coil region" evidence="1">
    <location>
        <begin position="155"/>
        <end position="186"/>
    </location>
</feature>
<dbReference type="AlphaFoldDB" id="A0A6A6JNJ1"/>
<feature type="coiled-coil region" evidence="1">
    <location>
        <begin position="45"/>
        <end position="124"/>
    </location>
</feature>
<keyword evidence="3" id="KW-1185">Reference proteome</keyword>
<dbReference type="RefSeq" id="XP_033655232.1">
    <property type="nucleotide sequence ID" value="XM_033799712.1"/>
</dbReference>
<reference evidence="2" key="1">
    <citation type="journal article" date="2020" name="Stud. Mycol.">
        <title>101 Dothideomycetes genomes: a test case for predicting lifestyles and emergence of pathogens.</title>
        <authorList>
            <person name="Haridas S."/>
            <person name="Albert R."/>
            <person name="Binder M."/>
            <person name="Bloem J."/>
            <person name="Labutti K."/>
            <person name="Salamov A."/>
            <person name="Andreopoulos B."/>
            <person name="Baker S."/>
            <person name="Barry K."/>
            <person name="Bills G."/>
            <person name="Bluhm B."/>
            <person name="Cannon C."/>
            <person name="Castanera R."/>
            <person name="Culley D."/>
            <person name="Daum C."/>
            <person name="Ezra D."/>
            <person name="Gonzalez J."/>
            <person name="Henrissat B."/>
            <person name="Kuo A."/>
            <person name="Liang C."/>
            <person name="Lipzen A."/>
            <person name="Lutzoni F."/>
            <person name="Magnuson J."/>
            <person name="Mondo S."/>
            <person name="Nolan M."/>
            <person name="Ohm R."/>
            <person name="Pangilinan J."/>
            <person name="Park H.-J."/>
            <person name="Ramirez L."/>
            <person name="Alfaro M."/>
            <person name="Sun H."/>
            <person name="Tritt A."/>
            <person name="Yoshinaga Y."/>
            <person name="Zwiers L.-H."/>
            <person name="Turgeon B."/>
            <person name="Goodwin S."/>
            <person name="Spatafora J."/>
            <person name="Crous P."/>
            <person name="Grigoriev I."/>
        </authorList>
    </citation>
    <scope>NUCLEOTIDE SEQUENCE</scope>
    <source>
        <strain evidence="2">CBS 379.55</strain>
    </source>
</reference>
<accession>A0A6A6JNJ1</accession>
<name>A0A6A6JNJ1_WESOR</name>
<protein>
    <submittedName>
        <fullName evidence="2">Uncharacterized protein</fullName>
    </submittedName>
</protein>
<proteinExistence type="predicted"/>